<proteinExistence type="predicted"/>
<organism evidence="2 3">
    <name type="scientific">Vitis vinifera</name>
    <name type="common">Grape</name>
    <dbReference type="NCBI Taxonomy" id="29760"/>
    <lineage>
        <taxon>Eukaryota</taxon>
        <taxon>Viridiplantae</taxon>
        <taxon>Streptophyta</taxon>
        <taxon>Embryophyta</taxon>
        <taxon>Tracheophyta</taxon>
        <taxon>Spermatophyta</taxon>
        <taxon>Magnoliopsida</taxon>
        <taxon>eudicotyledons</taxon>
        <taxon>Gunneridae</taxon>
        <taxon>Pentapetalae</taxon>
        <taxon>rosids</taxon>
        <taxon>Vitales</taxon>
        <taxon>Vitaceae</taxon>
        <taxon>Viteae</taxon>
        <taxon>Vitis</taxon>
    </lineage>
</organism>
<protein>
    <submittedName>
        <fullName evidence="2">Uncharacterized protein</fullName>
    </submittedName>
</protein>
<sequence length="219" mass="24631">MILLKGCIWERSKGISSWIRFWEVSLGRLLEGVEAYCREIDNRSWVLGWEEGGRKYRLEQCVNEARSREVERSWSGPSRRLKGNQSFRGSAEGEGGPKRGKRRQGSVGLTRAALLSEALEVVERALLINEALFIEASRYVETLSFSVGGRELYFSTHSSRFNRVVTKKGSFNRLASVDGEEEQNPLNIILADGRSRKMASKGEKTLAEEGVGGEDEELL</sequence>
<dbReference type="Proteomes" id="UP001227230">
    <property type="component" value="Chromosome 5"/>
</dbReference>
<evidence type="ECO:0000313" key="3">
    <source>
        <dbReference type="Proteomes" id="UP001227230"/>
    </source>
</evidence>
<accession>A0ABY9BY66</accession>
<gene>
    <name evidence="2" type="ORF">VitviT2T_006957</name>
</gene>
<evidence type="ECO:0000313" key="2">
    <source>
        <dbReference type="EMBL" id="WJZ87587.1"/>
    </source>
</evidence>
<name>A0ABY9BY66_VITVI</name>
<feature type="region of interest" description="Disordered" evidence="1">
    <location>
        <begin position="195"/>
        <end position="219"/>
    </location>
</feature>
<dbReference type="EMBL" id="CP126652">
    <property type="protein sequence ID" value="WJZ87587.1"/>
    <property type="molecule type" value="Genomic_DNA"/>
</dbReference>
<feature type="region of interest" description="Disordered" evidence="1">
    <location>
        <begin position="73"/>
        <end position="105"/>
    </location>
</feature>
<evidence type="ECO:0000256" key="1">
    <source>
        <dbReference type="SAM" id="MobiDB-lite"/>
    </source>
</evidence>
<keyword evidence="3" id="KW-1185">Reference proteome</keyword>
<reference evidence="2 3" key="1">
    <citation type="journal article" date="2023" name="Hortic Res">
        <title>The complete reference genome for grapevine (Vitis vinifera L.) genetics and breeding.</title>
        <authorList>
            <person name="Shi X."/>
            <person name="Cao S."/>
            <person name="Wang X."/>
            <person name="Huang S."/>
            <person name="Wang Y."/>
            <person name="Liu Z."/>
            <person name="Liu W."/>
            <person name="Leng X."/>
            <person name="Peng Y."/>
            <person name="Wang N."/>
            <person name="Wang Y."/>
            <person name="Ma Z."/>
            <person name="Xu X."/>
            <person name="Zhang F."/>
            <person name="Xue H."/>
            <person name="Zhong H."/>
            <person name="Wang Y."/>
            <person name="Zhang K."/>
            <person name="Velt A."/>
            <person name="Avia K."/>
            <person name="Holtgrawe D."/>
            <person name="Grimplet J."/>
            <person name="Matus J.T."/>
            <person name="Ware D."/>
            <person name="Wu X."/>
            <person name="Wang H."/>
            <person name="Liu C."/>
            <person name="Fang Y."/>
            <person name="Rustenholz C."/>
            <person name="Cheng Z."/>
            <person name="Xiao H."/>
            <person name="Zhou Y."/>
        </authorList>
    </citation>
    <scope>NUCLEOTIDE SEQUENCE [LARGE SCALE GENOMIC DNA]</scope>
    <source>
        <strain evidence="3">cv. Pinot noir / PN40024</strain>
        <tissue evidence="2">Leaf</tissue>
    </source>
</reference>